<accession>Q0W0F9</accession>
<dbReference type="Pfam" id="PF01402">
    <property type="entry name" value="RHH_1"/>
    <property type="match status" value="1"/>
</dbReference>
<dbReference type="RefSeq" id="WP_012034457.1">
    <property type="nucleotide sequence ID" value="NC_009464.1"/>
</dbReference>
<dbReference type="EMBL" id="AM114193">
    <property type="protein sequence ID" value="CAJ38134.1"/>
    <property type="molecule type" value="Genomic_DNA"/>
</dbReference>
<dbReference type="OrthoDB" id="167615at2157"/>
<dbReference type="CDD" id="cd22235">
    <property type="entry name" value="RHH_CopG_archaea"/>
    <property type="match status" value="1"/>
</dbReference>
<dbReference type="GO" id="GO:0006355">
    <property type="term" value="P:regulation of DNA-templated transcription"/>
    <property type="evidence" value="ECO:0007669"/>
    <property type="project" value="InterPro"/>
</dbReference>
<dbReference type="AlphaFoldDB" id="Q0W0F9"/>
<keyword evidence="3" id="KW-1185">Reference proteome</keyword>
<proteinExistence type="predicted"/>
<evidence type="ECO:0000313" key="3">
    <source>
        <dbReference type="Proteomes" id="UP000000663"/>
    </source>
</evidence>
<name>Q0W0F9_METAR</name>
<evidence type="ECO:0000313" key="2">
    <source>
        <dbReference type="EMBL" id="CAJ38134.1"/>
    </source>
</evidence>
<feature type="domain" description="Ribbon-helix-helix protein CopG" evidence="1">
    <location>
        <begin position="6"/>
        <end position="44"/>
    </location>
</feature>
<protein>
    <recommendedName>
        <fullName evidence="1">Ribbon-helix-helix protein CopG domain-containing protein</fullName>
    </recommendedName>
</protein>
<sequence length="197" mass="22943">MKSPIRVTISFDEESFENFENLKTDLKVSQSELIRRCIRFYYENRIALGNGNRERTHEYVELLSEGEHVILDVDHWLLFLKMVESSAGQTEFWETHREIARSHAEQLSRKVTTPDALLRRLETCNFFKITTSGNSPKEYTLLTGPGTQRRFIREFLEETFAGMGFNAIIKEDYSKLRVILKEDVVDKQEAQASVSGR</sequence>
<dbReference type="KEGG" id="rci:RRC431"/>
<gene>
    <name evidence="2" type="ORF">RRC431</name>
</gene>
<evidence type="ECO:0000259" key="1">
    <source>
        <dbReference type="Pfam" id="PF01402"/>
    </source>
</evidence>
<organism evidence="2 3">
    <name type="scientific">Methanocella arvoryzae (strain DSM 22066 / NBRC 105507 / MRE50)</name>
    <dbReference type="NCBI Taxonomy" id="351160"/>
    <lineage>
        <taxon>Archaea</taxon>
        <taxon>Methanobacteriati</taxon>
        <taxon>Methanobacteriota</taxon>
        <taxon>Stenosarchaea group</taxon>
        <taxon>Methanomicrobia</taxon>
        <taxon>Methanocellales</taxon>
        <taxon>Methanocellaceae</taxon>
        <taxon>Methanocella</taxon>
    </lineage>
</organism>
<dbReference type="InterPro" id="IPR002145">
    <property type="entry name" value="CopG"/>
</dbReference>
<dbReference type="Proteomes" id="UP000000663">
    <property type="component" value="Chromosome"/>
</dbReference>
<reference evidence="2 3" key="1">
    <citation type="journal article" date="2006" name="Science">
        <title>Genome of rice cluster I archaea -- the key methane producers in the rice rhizosphere.</title>
        <authorList>
            <person name="Erkel C."/>
            <person name="Kube M."/>
            <person name="Reinhardt R."/>
            <person name="Liesack W."/>
        </authorList>
    </citation>
    <scope>NUCLEOTIDE SEQUENCE [LARGE SCALE GENOMIC DNA]</scope>
    <source>
        <strain evidence="3">DSM 22066 / NBRC 105507 / MRE50</strain>
    </source>
</reference>
<dbReference type="GeneID" id="5144091"/>
<dbReference type="eggNOG" id="arCOG04451">
    <property type="taxonomic scope" value="Archaea"/>
</dbReference>